<evidence type="ECO:0000313" key="3">
    <source>
        <dbReference type="Proteomes" id="UP001239213"/>
    </source>
</evidence>
<dbReference type="AlphaFoldDB" id="A0AAI9Y1K1"/>
<name>A0AAI9Y1K1_9PEZI</name>
<feature type="region of interest" description="Disordered" evidence="1">
    <location>
        <begin position="32"/>
        <end position="60"/>
    </location>
</feature>
<sequence>MYRKTYMAASLESEDSSKGGPFHIAWNLRPMADRRTGDSTGSKRSMLDDGGRRVGGSETQYKGRRLRCLREAGGKRRRKAAGEPEMEERNVNPIFRTWKRPNPAGRIDKRAVLEKEKKGKADAPLEKKVKRREEPGSGRGESGRMNYILARSCPCLLHTCTPANDPIVGYLHTDTLADLPTYLELAQASRYMHLLHPLGDIQCLFFPPLPRRIPFLTELTLLYERGCTSGERLAGKNFQAATISRSLSLPTSTLTNRDVERAPPKPAISRRHECSKSLSPQSWTTTASPTGFEPALIINAYAPDFQATTDIESTLSYELIGFRKSNDTIHHVSSNVPRNEFHLRVLVLLFQPLGLPKNYAIVRTRHWSRLLPGLIVDVGPRRDSFNIGDRPIGLEIKPSIAQAYPKTFAIPMAYLTIPFFIWPLSFAVFPDDKPITTGNPAMRQFRACRRPLHSLIGPPRSVTGALHHMREIRPCTEIELVTIYHLFALLRLTLPLLTGQFSGRLRHTHVVPCLRIMHCYKRPLFSSPARFFIVQHYGEFNVGPRPRPMRRAPCLLGWSYRRWEMLEHVFGRR</sequence>
<dbReference type="Proteomes" id="UP001239213">
    <property type="component" value="Unassembled WGS sequence"/>
</dbReference>
<feature type="region of interest" description="Disordered" evidence="1">
    <location>
        <begin position="254"/>
        <end position="273"/>
    </location>
</feature>
<reference evidence="2" key="1">
    <citation type="submission" date="2016-11" db="EMBL/GenBank/DDBJ databases">
        <title>The genome sequence of Colletotrichum cuscutae.</title>
        <authorList>
            <person name="Baroncelli R."/>
        </authorList>
    </citation>
    <scope>NUCLEOTIDE SEQUENCE</scope>
    <source>
        <strain evidence="2">IMI 304802</strain>
    </source>
</reference>
<protein>
    <submittedName>
        <fullName evidence="2">Uncharacterized protein</fullName>
    </submittedName>
</protein>
<proteinExistence type="predicted"/>
<evidence type="ECO:0000313" key="2">
    <source>
        <dbReference type="EMBL" id="KAK1471547.1"/>
    </source>
</evidence>
<comment type="caution">
    <text evidence="2">The sequence shown here is derived from an EMBL/GenBank/DDBJ whole genome shotgun (WGS) entry which is preliminary data.</text>
</comment>
<feature type="region of interest" description="Disordered" evidence="1">
    <location>
        <begin position="114"/>
        <end position="141"/>
    </location>
</feature>
<gene>
    <name evidence="2" type="ORF">CCUS01_06030</name>
</gene>
<accession>A0AAI9Y1K1</accession>
<feature type="compositionally biased region" description="Basic and acidic residues" evidence="1">
    <location>
        <begin position="114"/>
        <end position="136"/>
    </location>
</feature>
<evidence type="ECO:0000256" key="1">
    <source>
        <dbReference type="SAM" id="MobiDB-lite"/>
    </source>
</evidence>
<dbReference type="EMBL" id="MPDP01000201">
    <property type="protein sequence ID" value="KAK1471547.1"/>
    <property type="molecule type" value="Genomic_DNA"/>
</dbReference>
<keyword evidence="3" id="KW-1185">Reference proteome</keyword>
<organism evidence="2 3">
    <name type="scientific">Colletotrichum cuscutae</name>
    <dbReference type="NCBI Taxonomy" id="1209917"/>
    <lineage>
        <taxon>Eukaryota</taxon>
        <taxon>Fungi</taxon>
        <taxon>Dikarya</taxon>
        <taxon>Ascomycota</taxon>
        <taxon>Pezizomycotina</taxon>
        <taxon>Sordariomycetes</taxon>
        <taxon>Hypocreomycetidae</taxon>
        <taxon>Glomerellales</taxon>
        <taxon>Glomerellaceae</taxon>
        <taxon>Colletotrichum</taxon>
        <taxon>Colletotrichum acutatum species complex</taxon>
    </lineage>
</organism>